<gene>
    <name evidence="1" type="ORF">CCMP2556_LOCUS2211</name>
</gene>
<name>A0ABP0HMQ9_9DINO</name>
<comment type="caution">
    <text evidence="1">The sequence shown here is derived from an EMBL/GenBank/DDBJ whole genome shotgun (WGS) entry which is preliminary data.</text>
</comment>
<sequence>MARYISSNAYLSVAVAWCGLFRFIARVCAYFFGSKSTLWTKCARQVAGKTADFSLQELTSSDLPPPLLLEVSGDEIGNGPTVSLVSLESKQVLCSAHSPLEALRALNTAGTSKQAPPTNGHVKLPKGNLAVLVGCDGDVWEAAVAASTLREKVKELSGMDALPPVVLDRGAQAVSLVKLGKDVAHGEVICSAPAIADALAVLAVP</sequence>
<dbReference type="EMBL" id="CAXAMN010000803">
    <property type="protein sequence ID" value="CAK8990831.1"/>
    <property type="molecule type" value="Genomic_DNA"/>
</dbReference>
<reference evidence="1 2" key="1">
    <citation type="submission" date="2024-02" db="EMBL/GenBank/DDBJ databases">
        <authorList>
            <person name="Chen Y."/>
            <person name="Shah S."/>
            <person name="Dougan E. K."/>
            <person name="Thang M."/>
            <person name="Chan C."/>
        </authorList>
    </citation>
    <scope>NUCLEOTIDE SEQUENCE [LARGE SCALE GENOMIC DNA]</scope>
</reference>
<dbReference type="Proteomes" id="UP001642484">
    <property type="component" value="Unassembled WGS sequence"/>
</dbReference>
<organism evidence="1 2">
    <name type="scientific">Durusdinium trenchii</name>
    <dbReference type="NCBI Taxonomy" id="1381693"/>
    <lineage>
        <taxon>Eukaryota</taxon>
        <taxon>Sar</taxon>
        <taxon>Alveolata</taxon>
        <taxon>Dinophyceae</taxon>
        <taxon>Suessiales</taxon>
        <taxon>Symbiodiniaceae</taxon>
        <taxon>Durusdinium</taxon>
    </lineage>
</organism>
<accession>A0ABP0HMQ9</accession>
<evidence type="ECO:0000313" key="1">
    <source>
        <dbReference type="EMBL" id="CAK8990831.1"/>
    </source>
</evidence>
<proteinExistence type="predicted"/>
<evidence type="ECO:0000313" key="2">
    <source>
        <dbReference type="Proteomes" id="UP001642484"/>
    </source>
</evidence>
<protein>
    <submittedName>
        <fullName evidence="1">Uncharacterized protein</fullName>
    </submittedName>
</protein>
<keyword evidence="2" id="KW-1185">Reference proteome</keyword>